<dbReference type="InterPro" id="IPR050327">
    <property type="entry name" value="Proton-linked_MCT"/>
</dbReference>
<dbReference type="PANTHER" id="PTHR11360:SF284">
    <property type="entry name" value="EG:103B4.3 PROTEIN-RELATED"/>
    <property type="match status" value="1"/>
</dbReference>
<reference evidence="2" key="1">
    <citation type="submission" date="2022-11" db="EMBL/GenBank/DDBJ databases">
        <title>Centuries of genome instability and evolution in soft-shell clam transmissible cancer (bioRxiv).</title>
        <authorList>
            <person name="Hart S.F.M."/>
            <person name="Yonemitsu M.A."/>
            <person name="Giersch R.M."/>
            <person name="Beal B.F."/>
            <person name="Arriagada G."/>
            <person name="Davis B.W."/>
            <person name="Ostrander E.A."/>
            <person name="Goff S.P."/>
            <person name="Metzger M.J."/>
        </authorList>
    </citation>
    <scope>NUCLEOTIDE SEQUENCE</scope>
    <source>
        <strain evidence="2">MELC-2E11</strain>
        <tissue evidence="2">Siphon/mantle</tissue>
    </source>
</reference>
<evidence type="ECO:0000313" key="2">
    <source>
        <dbReference type="EMBL" id="WAR22072.1"/>
    </source>
</evidence>
<feature type="transmembrane region" description="Helical" evidence="1">
    <location>
        <begin position="295"/>
        <end position="314"/>
    </location>
</feature>
<feature type="transmembrane region" description="Helical" evidence="1">
    <location>
        <begin position="154"/>
        <end position="173"/>
    </location>
</feature>
<dbReference type="PANTHER" id="PTHR11360">
    <property type="entry name" value="MONOCARBOXYLATE TRANSPORTER"/>
    <property type="match status" value="1"/>
</dbReference>
<dbReference type="SUPFAM" id="SSF103473">
    <property type="entry name" value="MFS general substrate transporter"/>
    <property type="match status" value="2"/>
</dbReference>
<feature type="transmembrane region" description="Helical" evidence="1">
    <location>
        <begin position="321"/>
        <end position="340"/>
    </location>
</feature>
<dbReference type="Proteomes" id="UP001164746">
    <property type="component" value="Chromosome 12"/>
</dbReference>
<name>A0ABY7FIW1_MYAAR</name>
<feature type="transmembrane region" description="Helical" evidence="1">
    <location>
        <begin position="122"/>
        <end position="142"/>
    </location>
</feature>
<feature type="transmembrane region" description="Helical" evidence="1">
    <location>
        <begin position="180"/>
        <end position="206"/>
    </location>
</feature>
<keyword evidence="1" id="KW-0812">Transmembrane</keyword>
<feature type="transmembrane region" description="Helical" evidence="1">
    <location>
        <begin position="239"/>
        <end position="257"/>
    </location>
</feature>
<keyword evidence="1" id="KW-0472">Membrane</keyword>
<organism evidence="2 3">
    <name type="scientific">Mya arenaria</name>
    <name type="common">Soft-shell clam</name>
    <dbReference type="NCBI Taxonomy" id="6604"/>
    <lineage>
        <taxon>Eukaryota</taxon>
        <taxon>Metazoa</taxon>
        <taxon>Spiralia</taxon>
        <taxon>Lophotrochozoa</taxon>
        <taxon>Mollusca</taxon>
        <taxon>Bivalvia</taxon>
        <taxon>Autobranchia</taxon>
        <taxon>Heteroconchia</taxon>
        <taxon>Euheterodonta</taxon>
        <taxon>Imparidentia</taxon>
        <taxon>Neoheterodontei</taxon>
        <taxon>Myida</taxon>
        <taxon>Myoidea</taxon>
        <taxon>Myidae</taxon>
        <taxon>Mya</taxon>
    </lineage>
</organism>
<dbReference type="Gene3D" id="1.20.1250.20">
    <property type="entry name" value="MFS general substrate transporter like domains"/>
    <property type="match status" value="2"/>
</dbReference>
<protein>
    <submittedName>
        <fullName evidence="2">MOT14-like protein</fullName>
    </submittedName>
</protein>
<dbReference type="EMBL" id="CP111023">
    <property type="protein sequence ID" value="WAR22072.1"/>
    <property type="molecule type" value="Genomic_DNA"/>
</dbReference>
<feature type="transmembrane region" description="Helical" evidence="1">
    <location>
        <begin position="352"/>
        <end position="372"/>
    </location>
</feature>
<proteinExistence type="predicted"/>
<feature type="transmembrane region" description="Helical" evidence="1">
    <location>
        <begin position="269"/>
        <end position="289"/>
    </location>
</feature>
<feature type="transmembrane region" description="Helical" evidence="1">
    <location>
        <begin position="85"/>
        <end position="110"/>
    </location>
</feature>
<sequence length="381" mass="40730">MSTLDAVMTSSLAQNNDVDSNHLLMRPCFDKGIFSLNENACNKNDIVESLLDETGTAGITSDFREKKSMEHEEVEPEFSDLDTGWAWVVLVASFFSFALFGGSMYSAGIIHNALLERFQASVGLTAWVGALHTGILLLGGLLSTAVADRFSCRTAIIFSGLFYTGGYLATAFVTCIEAAIFTCGIVVGFFICCAGMQVNLITFGMLCFPSELEKYSHKMRLRDSDRLLEGTNGFSENQAAFLISLSGILTVFGRLLTGVVANIRNRNEIILYAGSMGILSIATIVYPFISRHYAGSCYVVLTTVSLMFIGINYIATAIGLVFMFGGVGAIVGPVIAGILVDSGGTYDQSMTIAGVCILLAAVCGAISICFVAKGTSLKEKL</sequence>
<gene>
    <name evidence="2" type="ORF">MAR_016046</name>
</gene>
<accession>A0ABY7FIW1</accession>
<keyword evidence="1" id="KW-1133">Transmembrane helix</keyword>
<evidence type="ECO:0000313" key="3">
    <source>
        <dbReference type="Proteomes" id="UP001164746"/>
    </source>
</evidence>
<keyword evidence="3" id="KW-1185">Reference proteome</keyword>
<evidence type="ECO:0000256" key="1">
    <source>
        <dbReference type="SAM" id="Phobius"/>
    </source>
</evidence>
<dbReference type="InterPro" id="IPR036259">
    <property type="entry name" value="MFS_trans_sf"/>
</dbReference>